<dbReference type="RefSeq" id="XP_014150908.1">
    <property type="nucleotide sequence ID" value="XM_014295433.1"/>
</dbReference>
<dbReference type="EMBL" id="KQ242878">
    <property type="protein sequence ID" value="KNC77006.1"/>
    <property type="molecule type" value="Genomic_DNA"/>
</dbReference>
<dbReference type="Pfam" id="PF13893">
    <property type="entry name" value="RRM_5"/>
    <property type="match status" value="1"/>
</dbReference>
<feature type="compositionally biased region" description="Polar residues" evidence="2">
    <location>
        <begin position="338"/>
        <end position="361"/>
    </location>
</feature>
<dbReference type="SUPFAM" id="SSF54928">
    <property type="entry name" value="RNA-binding domain, RBD"/>
    <property type="match status" value="2"/>
</dbReference>
<protein>
    <recommendedName>
        <fullName evidence="3">RRM domain-containing protein</fullName>
    </recommendedName>
</protein>
<feature type="compositionally biased region" description="Low complexity" evidence="2">
    <location>
        <begin position="916"/>
        <end position="945"/>
    </location>
</feature>
<feature type="region of interest" description="Disordered" evidence="2">
    <location>
        <begin position="117"/>
        <end position="218"/>
    </location>
</feature>
<feature type="compositionally biased region" description="Low complexity" evidence="2">
    <location>
        <begin position="577"/>
        <end position="590"/>
    </location>
</feature>
<dbReference type="InterPro" id="IPR000504">
    <property type="entry name" value="RRM_dom"/>
</dbReference>
<feature type="region of interest" description="Disordered" evidence="2">
    <location>
        <begin position="544"/>
        <end position="563"/>
    </location>
</feature>
<dbReference type="Pfam" id="PF00076">
    <property type="entry name" value="RRM_1"/>
    <property type="match status" value="1"/>
</dbReference>
<dbReference type="PANTHER" id="PTHR15592">
    <property type="entry name" value="MATRIN 3/NUCLEAR PROTEIN 220-RELATED"/>
    <property type="match status" value="1"/>
</dbReference>
<feature type="compositionally biased region" description="Basic and acidic residues" evidence="2">
    <location>
        <begin position="133"/>
        <end position="142"/>
    </location>
</feature>
<evidence type="ECO:0000256" key="1">
    <source>
        <dbReference type="PROSITE-ProRule" id="PRU00176"/>
    </source>
</evidence>
<feature type="compositionally biased region" description="Polar residues" evidence="2">
    <location>
        <begin position="845"/>
        <end position="858"/>
    </location>
</feature>
<dbReference type="PROSITE" id="PS50102">
    <property type="entry name" value="RRM"/>
    <property type="match status" value="2"/>
</dbReference>
<dbReference type="AlphaFoldDB" id="A0A0L0FKL1"/>
<feature type="region of interest" description="Disordered" evidence="2">
    <location>
        <begin position="909"/>
        <end position="967"/>
    </location>
</feature>
<evidence type="ECO:0000313" key="4">
    <source>
        <dbReference type="EMBL" id="KNC77006.1"/>
    </source>
</evidence>
<dbReference type="eggNOG" id="KOG1190">
    <property type="taxonomic scope" value="Eukaryota"/>
</dbReference>
<reference evidence="4 5" key="1">
    <citation type="submission" date="2011-02" db="EMBL/GenBank/DDBJ databases">
        <title>The Genome Sequence of Sphaeroforma arctica JP610.</title>
        <authorList>
            <consortium name="The Broad Institute Genome Sequencing Platform"/>
            <person name="Russ C."/>
            <person name="Cuomo C."/>
            <person name="Young S.K."/>
            <person name="Zeng Q."/>
            <person name="Gargeya S."/>
            <person name="Alvarado L."/>
            <person name="Berlin A."/>
            <person name="Chapman S.B."/>
            <person name="Chen Z."/>
            <person name="Freedman E."/>
            <person name="Gellesch M."/>
            <person name="Goldberg J."/>
            <person name="Griggs A."/>
            <person name="Gujja S."/>
            <person name="Heilman E."/>
            <person name="Heiman D."/>
            <person name="Howarth C."/>
            <person name="Mehta T."/>
            <person name="Neiman D."/>
            <person name="Pearson M."/>
            <person name="Roberts A."/>
            <person name="Saif S."/>
            <person name="Shea T."/>
            <person name="Shenoy N."/>
            <person name="Sisk P."/>
            <person name="Stolte C."/>
            <person name="Sykes S."/>
            <person name="White J."/>
            <person name="Yandava C."/>
            <person name="Burger G."/>
            <person name="Gray M.W."/>
            <person name="Holland P.W.H."/>
            <person name="King N."/>
            <person name="Lang F.B.F."/>
            <person name="Roger A.J."/>
            <person name="Ruiz-Trillo I."/>
            <person name="Haas B."/>
            <person name="Nusbaum C."/>
            <person name="Birren B."/>
        </authorList>
    </citation>
    <scope>NUCLEOTIDE SEQUENCE [LARGE SCALE GENOMIC DNA]</scope>
    <source>
        <strain evidence="4 5">JP610</strain>
    </source>
</reference>
<dbReference type="Gene3D" id="3.30.70.330">
    <property type="match status" value="2"/>
</dbReference>
<dbReference type="GeneID" id="25911025"/>
<feature type="region of interest" description="Disordered" evidence="2">
    <location>
        <begin position="314"/>
        <end position="404"/>
    </location>
</feature>
<evidence type="ECO:0000259" key="3">
    <source>
        <dbReference type="PROSITE" id="PS50102"/>
    </source>
</evidence>
<feature type="region of interest" description="Disordered" evidence="2">
    <location>
        <begin position="418"/>
        <end position="449"/>
    </location>
</feature>
<dbReference type="Proteomes" id="UP000054560">
    <property type="component" value="Unassembled WGS sequence"/>
</dbReference>
<name>A0A0L0FKL1_9EUKA</name>
<feature type="region of interest" description="Disordered" evidence="2">
    <location>
        <begin position="728"/>
        <end position="872"/>
    </location>
</feature>
<keyword evidence="1" id="KW-0694">RNA-binding</keyword>
<keyword evidence="5" id="KW-1185">Reference proteome</keyword>
<dbReference type="CDD" id="cd12423">
    <property type="entry name" value="RRM3_PTBP1_like"/>
    <property type="match status" value="1"/>
</dbReference>
<feature type="compositionally biased region" description="Basic residues" evidence="2">
    <location>
        <begin position="946"/>
        <end position="955"/>
    </location>
</feature>
<dbReference type="SMART" id="SM00360">
    <property type="entry name" value="RRM"/>
    <property type="match status" value="2"/>
</dbReference>
<feature type="compositionally biased region" description="Basic and acidic residues" evidence="2">
    <location>
        <begin position="739"/>
        <end position="750"/>
    </location>
</feature>
<feature type="domain" description="RRM" evidence="3">
    <location>
        <begin position="40"/>
        <end position="114"/>
    </location>
</feature>
<organism evidence="4 5">
    <name type="scientific">Sphaeroforma arctica JP610</name>
    <dbReference type="NCBI Taxonomy" id="667725"/>
    <lineage>
        <taxon>Eukaryota</taxon>
        <taxon>Ichthyosporea</taxon>
        <taxon>Ichthyophonida</taxon>
        <taxon>Sphaeroforma</taxon>
    </lineage>
</organism>
<sequence length="1078" mass="113910">DFTNPSLPIGADFGLHHHPVHGYDNMWLGAGMRVGPSQPCVLQVRNLNTELVTPDILFTLFGVYSDVQRVKILYKQPESALIQIKENMQAYLAMIHLNGVPLFGKDLHIVQSRHPEVRLSSHHTHHHAHSHQRATEMPEKSTEGMPRISGMYSQNSLNDSRFGGLCGGENGGDQAPHQHPDNHKLTPTQAHISAPCSMVTHPHTNEHARARASKQKPFQAYGRSHITAIGTDSSSPTADITPDSALNASLNVGGSWDVTGQFVPNYNQHAHLYAATLDTVTDNGNTAENLKPSGMSTMGSVDVGMGWVESTGTFAPTTKYGRGRGARTREERLHQSKQRTQQMQGNHGIQGQLTGGSSKAQPNGEAHTNVHTPVHHRHEKAQTQPYTSRSDSLQSLPENSRQKQGVLTAADIVAGRGGKGRGESLVKTTVGKGSTSHKSPAKALARGSMGAEESASLKIVTDEMGATGARGIVQTATHTDADTIADVAMLSSGRGCVSTGTANQDYSVVMTTSDLEVGDTSGVESLDKDTKGALANDVPAQATVSGTSAHSLPSMLSSQDGTSKVLSNLKTVHSETESSSAGSELGGADSMATEGECRFHETPTEDSENESGVFGVSNDGSGVVENACQVESESHGAGEAQNLAPRTVSAEGEADALSHDDAATLPNAHETGQTATTTKAAGNAEAAAAADTAQVTMVKAQYVMVADAGGLEVGETLGDARNCHGAKSTSEVVSDEVAGTEKHEDLDRENSNVGVIGHTNSEISEGEKTGTDQSHSQAQMMVPSDTLKRKDTTTGEMGGTSKSDTVVNKENREGIYACSGEGTDTPSGSEADSTTDATMTAAEGSHQSTDSASNTESNSKSRSDGNTPDRSKAKIASMTNSSFTESADDSNAVQSGSNEAAVTAGLEGNVPITSDNTTPDNPAATTTTTTNTHATTNTNTNTRTNTSKRKKRSAKARSQNANNNENALCKDYSKSSLHRFRIIGSKNYGNIAPPSSTLHLSNIPADTPETELKELCSRFGTVIGLRFFPTPRDTERIRLMALVAYTSKGQAVDALVRLHNHQIHDNMHLRVSFSKTAY</sequence>
<feature type="region of interest" description="Disordered" evidence="2">
    <location>
        <begin position="879"/>
        <end position="898"/>
    </location>
</feature>
<dbReference type="InterPro" id="IPR035979">
    <property type="entry name" value="RBD_domain_sf"/>
</dbReference>
<feature type="compositionally biased region" description="Low complexity" evidence="2">
    <location>
        <begin position="829"/>
        <end position="843"/>
    </location>
</feature>
<feature type="domain" description="RRM" evidence="3">
    <location>
        <begin position="996"/>
        <end position="1076"/>
    </location>
</feature>
<dbReference type="InterPro" id="IPR012677">
    <property type="entry name" value="Nucleotide-bd_a/b_plait_sf"/>
</dbReference>
<feature type="region of interest" description="Disordered" evidence="2">
    <location>
        <begin position="570"/>
        <end position="615"/>
    </location>
</feature>
<evidence type="ECO:0000313" key="5">
    <source>
        <dbReference type="Proteomes" id="UP000054560"/>
    </source>
</evidence>
<feature type="non-terminal residue" evidence="4">
    <location>
        <position position="1"/>
    </location>
</feature>
<proteinExistence type="predicted"/>
<feature type="compositionally biased region" description="Basic and acidic residues" evidence="2">
    <location>
        <begin position="859"/>
        <end position="872"/>
    </location>
</feature>
<feature type="compositionally biased region" description="Polar residues" evidence="2">
    <location>
        <begin position="382"/>
        <end position="404"/>
    </location>
</feature>
<dbReference type="GO" id="GO:0003723">
    <property type="term" value="F:RNA binding"/>
    <property type="evidence" value="ECO:0007669"/>
    <property type="project" value="UniProtKB-UniRule"/>
</dbReference>
<dbReference type="STRING" id="667725.A0A0L0FKL1"/>
<feature type="compositionally biased region" description="Basic residues" evidence="2">
    <location>
        <begin position="120"/>
        <end position="132"/>
    </location>
</feature>
<evidence type="ECO:0000256" key="2">
    <source>
        <dbReference type="SAM" id="MobiDB-lite"/>
    </source>
</evidence>
<dbReference type="OrthoDB" id="296632at2759"/>
<accession>A0A0L0FKL1</accession>
<gene>
    <name evidence="4" type="ORF">SARC_10521</name>
</gene>